<comment type="caution">
    <text evidence="1">The sequence shown here is derived from an EMBL/GenBank/DDBJ whole genome shotgun (WGS) entry which is preliminary data.</text>
</comment>
<reference evidence="1" key="1">
    <citation type="submission" date="2021-08" db="EMBL/GenBank/DDBJ databases">
        <title>The first chromosome-level gecko genome reveals the dynamic sex chromosomes of Neotropical dwarf geckos (Sphaerodactylidae: Sphaerodactylus).</title>
        <authorList>
            <person name="Pinto B.J."/>
            <person name="Keating S.E."/>
            <person name="Gamble T."/>
        </authorList>
    </citation>
    <scope>NUCLEOTIDE SEQUENCE</scope>
    <source>
        <strain evidence="1">TG3544</strain>
    </source>
</reference>
<proteinExistence type="predicted"/>
<sequence length="138" mass="13886">MVLVGAAAGKVATAAASFLLRPALPPTPLVMPKQKSNKGKKNKRANSSGDEQENGALAAAVVAASGETTDTIGALDAVATARAAMVLVGAAAGKVATAAASFLLRPALPPTPLVMPKQKSNKGKKNKRANSSGDQWRS</sequence>
<gene>
    <name evidence="1" type="ORF">K3G42_017919</name>
</gene>
<name>A0ACB8FD42_9SAUR</name>
<evidence type="ECO:0000313" key="1">
    <source>
        <dbReference type="EMBL" id="KAH8003385.1"/>
    </source>
</evidence>
<dbReference type="Proteomes" id="UP000827872">
    <property type="component" value="Linkage Group LG09"/>
</dbReference>
<evidence type="ECO:0000313" key="2">
    <source>
        <dbReference type="Proteomes" id="UP000827872"/>
    </source>
</evidence>
<accession>A0ACB8FD42</accession>
<protein>
    <submittedName>
        <fullName evidence="1">Uncharacterized protein</fullName>
    </submittedName>
</protein>
<keyword evidence="2" id="KW-1185">Reference proteome</keyword>
<organism evidence="1 2">
    <name type="scientific">Sphaerodactylus townsendi</name>
    <dbReference type="NCBI Taxonomy" id="933632"/>
    <lineage>
        <taxon>Eukaryota</taxon>
        <taxon>Metazoa</taxon>
        <taxon>Chordata</taxon>
        <taxon>Craniata</taxon>
        <taxon>Vertebrata</taxon>
        <taxon>Euteleostomi</taxon>
        <taxon>Lepidosauria</taxon>
        <taxon>Squamata</taxon>
        <taxon>Bifurcata</taxon>
        <taxon>Gekkota</taxon>
        <taxon>Sphaerodactylidae</taxon>
        <taxon>Sphaerodactylus</taxon>
    </lineage>
</organism>
<dbReference type="EMBL" id="CM037622">
    <property type="protein sequence ID" value="KAH8003385.1"/>
    <property type="molecule type" value="Genomic_DNA"/>
</dbReference>